<dbReference type="RefSeq" id="XP_067478707.1">
    <property type="nucleotide sequence ID" value="XM_067627477.1"/>
</dbReference>
<proteinExistence type="predicted"/>
<reference evidence="3" key="1">
    <citation type="journal article" date="2017" name="Genome Biol.">
        <title>Comparative genomics reveals high biological diversity and specific adaptations in the industrially and medically important fungal genus Aspergillus.</title>
        <authorList>
            <person name="de Vries R.P."/>
            <person name="Riley R."/>
            <person name="Wiebenga A."/>
            <person name="Aguilar-Osorio G."/>
            <person name="Amillis S."/>
            <person name="Uchima C.A."/>
            <person name="Anderluh G."/>
            <person name="Asadollahi M."/>
            <person name="Askin M."/>
            <person name="Barry K."/>
            <person name="Battaglia E."/>
            <person name="Bayram O."/>
            <person name="Benocci T."/>
            <person name="Braus-Stromeyer S.A."/>
            <person name="Caldana C."/>
            <person name="Canovas D."/>
            <person name="Cerqueira G.C."/>
            <person name="Chen F."/>
            <person name="Chen W."/>
            <person name="Choi C."/>
            <person name="Clum A."/>
            <person name="Dos Santos R.A."/>
            <person name="Damasio A.R."/>
            <person name="Diallinas G."/>
            <person name="Emri T."/>
            <person name="Fekete E."/>
            <person name="Flipphi M."/>
            <person name="Freyberg S."/>
            <person name="Gallo A."/>
            <person name="Gournas C."/>
            <person name="Habgood R."/>
            <person name="Hainaut M."/>
            <person name="Harispe M.L."/>
            <person name="Henrissat B."/>
            <person name="Hilden K.S."/>
            <person name="Hope R."/>
            <person name="Hossain A."/>
            <person name="Karabika E."/>
            <person name="Karaffa L."/>
            <person name="Karanyi Z."/>
            <person name="Krasevec N."/>
            <person name="Kuo A."/>
            <person name="Kusch H."/>
            <person name="LaButti K."/>
            <person name="Lagendijk E.L."/>
            <person name="Lapidus A."/>
            <person name="Levasseur A."/>
            <person name="Lindquist E."/>
            <person name="Lipzen A."/>
            <person name="Logrieco A.F."/>
            <person name="MacCabe A."/>
            <person name="Maekelae M.R."/>
            <person name="Malavazi I."/>
            <person name="Melin P."/>
            <person name="Meyer V."/>
            <person name="Mielnichuk N."/>
            <person name="Miskei M."/>
            <person name="Molnar A.P."/>
            <person name="Mule G."/>
            <person name="Ngan C.Y."/>
            <person name="Orejas M."/>
            <person name="Orosz E."/>
            <person name="Ouedraogo J.P."/>
            <person name="Overkamp K.M."/>
            <person name="Park H.-S."/>
            <person name="Perrone G."/>
            <person name="Piumi F."/>
            <person name="Punt P.J."/>
            <person name="Ram A.F."/>
            <person name="Ramon A."/>
            <person name="Rauscher S."/>
            <person name="Record E."/>
            <person name="Riano-Pachon D.M."/>
            <person name="Robert V."/>
            <person name="Roehrig J."/>
            <person name="Ruller R."/>
            <person name="Salamov A."/>
            <person name="Salih N.S."/>
            <person name="Samson R.A."/>
            <person name="Sandor E."/>
            <person name="Sanguinetti M."/>
            <person name="Schuetze T."/>
            <person name="Sepcic K."/>
            <person name="Shelest E."/>
            <person name="Sherlock G."/>
            <person name="Sophianopoulou V."/>
            <person name="Squina F.M."/>
            <person name="Sun H."/>
            <person name="Susca A."/>
            <person name="Todd R.B."/>
            <person name="Tsang A."/>
            <person name="Unkles S.E."/>
            <person name="van de Wiele N."/>
            <person name="van Rossen-Uffink D."/>
            <person name="Oliveira J.V."/>
            <person name="Vesth T.C."/>
            <person name="Visser J."/>
            <person name="Yu J.-H."/>
            <person name="Zhou M."/>
            <person name="Andersen M.R."/>
            <person name="Archer D.B."/>
            <person name="Baker S.E."/>
            <person name="Benoit I."/>
            <person name="Brakhage A.A."/>
            <person name="Braus G.H."/>
            <person name="Fischer R."/>
            <person name="Frisvad J.C."/>
            <person name="Goldman G.H."/>
            <person name="Houbraken J."/>
            <person name="Oakley B."/>
            <person name="Pocsi I."/>
            <person name="Scazzocchio C."/>
            <person name="Seiboth B."/>
            <person name="vanKuyk P.A."/>
            <person name="Wortman J."/>
            <person name="Dyer P.S."/>
            <person name="Grigoriev I.V."/>
        </authorList>
    </citation>
    <scope>NUCLEOTIDE SEQUENCE [LARGE SCALE GENOMIC DNA]</scope>
    <source>
        <strain evidence="3">CBS 101740 / IMI 381727 / IBT 21946</strain>
    </source>
</reference>
<dbReference type="OrthoDB" id="4475146at2759"/>
<accession>A0A1L9UIP3</accession>
<name>A0A1L9UIP3_ASPBC</name>
<dbReference type="AlphaFoldDB" id="A0A1L9UIP3"/>
<keyword evidence="3" id="KW-1185">Reference proteome</keyword>
<evidence type="ECO:0000313" key="3">
    <source>
        <dbReference type="Proteomes" id="UP000184499"/>
    </source>
</evidence>
<feature type="compositionally biased region" description="Basic and acidic residues" evidence="1">
    <location>
        <begin position="20"/>
        <end position="38"/>
    </location>
</feature>
<protein>
    <submittedName>
        <fullName evidence="2">Uncharacterized protein</fullName>
    </submittedName>
</protein>
<sequence>MSSHQSSQPRAIQTPSLAQDPRENDGGRERRSISEESDLSHYLHYEDNECFFPPTWLGKKPPTQQEFAGTEPRITSTIEISRGDHRGACWNKVYWVLSF</sequence>
<evidence type="ECO:0000313" key="2">
    <source>
        <dbReference type="EMBL" id="OJJ71459.1"/>
    </source>
</evidence>
<feature type="region of interest" description="Disordered" evidence="1">
    <location>
        <begin position="1"/>
        <end position="38"/>
    </location>
</feature>
<gene>
    <name evidence="2" type="ORF">ASPBRDRAFT_56050</name>
</gene>
<dbReference type="Proteomes" id="UP000184499">
    <property type="component" value="Unassembled WGS sequence"/>
</dbReference>
<feature type="compositionally biased region" description="Polar residues" evidence="1">
    <location>
        <begin position="1"/>
        <end position="17"/>
    </location>
</feature>
<dbReference type="EMBL" id="KV878685">
    <property type="protein sequence ID" value="OJJ71459.1"/>
    <property type="molecule type" value="Genomic_DNA"/>
</dbReference>
<evidence type="ECO:0000256" key="1">
    <source>
        <dbReference type="SAM" id="MobiDB-lite"/>
    </source>
</evidence>
<dbReference type="VEuPathDB" id="FungiDB:ASPBRDRAFT_56050"/>
<dbReference type="GeneID" id="93579965"/>
<organism evidence="2 3">
    <name type="scientific">Aspergillus brasiliensis (strain CBS 101740 / IMI 381727 / IBT 21946)</name>
    <dbReference type="NCBI Taxonomy" id="767769"/>
    <lineage>
        <taxon>Eukaryota</taxon>
        <taxon>Fungi</taxon>
        <taxon>Dikarya</taxon>
        <taxon>Ascomycota</taxon>
        <taxon>Pezizomycotina</taxon>
        <taxon>Eurotiomycetes</taxon>
        <taxon>Eurotiomycetidae</taxon>
        <taxon>Eurotiales</taxon>
        <taxon>Aspergillaceae</taxon>
        <taxon>Aspergillus</taxon>
        <taxon>Aspergillus subgen. Circumdati</taxon>
    </lineage>
</organism>